<reference evidence="1" key="1">
    <citation type="submission" date="2013-03" db="EMBL/GenBank/DDBJ databases">
        <authorList>
            <person name="Harkins D.M."/>
            <person name="Durkin A.S."/>
            <person name="Brinkac L.M."/>
            <person name="Haft D.H."/>
            <person name="Selengut J.D."/>
            <person name="Sanka R."/>
            <person name="DePew J."/>
            <person name="Purushe J."/>
            <person name="Hartskeerl R.A."/>
            <person name="Ahmed A."/>
            <person name="van der Linden H."/>
            <person name="Goris M.G.A."/>
            <person name="Vinetz J.M."/>
            <person name="Sutton G.G."/>
            <person name="Nierman W.C."/>
            <person name="Fouts D.E."/>
        </authorList>
    </citation>
    <scope>NUCLEOTIDE SEQUENCE [LARGE SCALE GENOMIC DNA]</scope>
    <source>
        <strain evidence="1">ICFT</strain>
    </source>
</reference>
<accession>N1WJP2</accession>
<keyword evidence="2" id="KW-1185">Reference proteome</keyword>
<comment type="caution">
    <text evidence="1">The sequence shown here is derived from an EMBL/GenBank/DDBJ whole genome shotgun (WGS) entry which is preliminary data.</text>
</comment>
<dbReference type="AlphaFoldDB" id="N1WJP2"/>
<protein>
    <submittedName>
        <fullName evidence="1">Uncharacterized protein</fullName>
    </submittedName>
</protein>
<name>N1WJP2_9LEPT</name>
<proteinExistence type="predicted"/>
<evidence type="ECO:0000313" key="1">
    <source>
        <dbReference type="EMBL" id="EMY76018.1"/>
    </source>
</evidence>
<dbReference type="STRING" id="1218598.LEP1GSC060_2261"/>
<evidence type="ECO:0000313" key="2">
    <source>
        <dbReference type="Proteomes" id="UP000012313"/>
    </source>
</evidence>
<gene>
    <name evidence="1" type="ORF">LEP1GSC060_2261</name>
</gene>
<sequence>MRGKQPIFHSFSFVFLTWNYQNSAREKGLDKEKMKLGMKGYVNGKRDN</sequence>
<dbReference type="EMBL" id="AOHC02000056">
    <property type="protein sequence ID" value="EMY76018.1"/>
    <property type="molecule type" value="Genomic_DNA"/>
</dbReference>
<dbReference type="Proteomes" id="UP000012313">
    <property type="component" value="Unassembled WGS sequence"/>
</dbReference>
<organism evidence="1 2">
    <name type="scientific">Leptospira weilii serovar Ranarum str. ICFT</name>
    <dbReference type="NCBI Taxonomy" id="1218598"/>
    <lineage>
        <taxon>Bacteria</taxon>
        <taxon>Pseudomonadati</taxon>
        <taxon>Spirochaetota</taxon>
        <taxon>Spirochaetia</taxon>
        <taxon>Leptospirales</taxon>
        <taxon>Leptospiraceae</taxon>
        <taxon>Leptospira</taxon>
    </lineage>
</organism>